<keyword evidence="2" id="KW-0067">ATP-binding</keyword>
<dbReference type="InterPro" id="IPR027417">
    <property type="entry name" value="P-loop_NTPase"/>
</dbReference>
<protein>
    <submittedName>
        <fullName evidence="4">Kti12, chromatin associated</fullName>
    </submittedName>
</protein>
<evidence type="ECO:0000256" key="3">
    <source>
        <dbReference type="ARBA" id="ARBA00025768"/>
    </source>
</evidence>
<dbReference type="InterPro" id="IPR013641">
    <property type="entry name" value="KTI12/PSTK"/>
</dbReference>
<organism evidence="4 5">
    <name type="scientific">Malassezia japonica</name>
    <dbReference type="NCBI Taxonomy" id="223818"/>
    <lineage>
        <taxon>Eukaryota</taxon>
        <taxon>Fungi</taxon>
        <taxon>Dikarya</taxon>
        <taxon>Basidiomycota</taxon>
        <taxon>Ustilaginomycotina</taxon>
        <taxon>Malasseziomycetes</taxon>
        <taxon>Malasseziales</taxon>
        <taxon>Malasseziaceae</taxon>
        <taxon>Malassezia</taxon>
    </lineage>
</organism>
<evidence type="ECO:0000313" key="4">
    <source>
        <dbReference type="EMBL" id="WFD38595.1"/>
    </source>
</evidence>
<name>A0AAF0J9U0_9BASI</name>
<dbReference type="GO" id="GO:0005524">
    <property type="term" value="F:ATP binding"/>
    <property type="evidence" value="ECO:0007669"/>
    <property type="project" value="UniProtKB-KW"/>
</dbReference>
<sequence>MALLIVAGLPCSGRSTRVAETQAYFETHLAEVPSLARVTVVTDEDVHVDKSVYEAQKTEGRARAAYLSAVRRALSPSTIVIADGGAGMNIKGYRYELWCAARELGIRCATMHVACPPDLARAWNAARIERGAPDAYTETCFDELVARFEEPTPASRWHRPLFVVTATGAPDAVDAAPIPLADLWHAVTQSEVQAPKAVTLQRHTTANNSMELLDTVTHKVLGALQEQRAQAAQGPVTLAVPGVAPVAFSLPPGRGVPTPARLQTLRRQFVRVYASKAELQGLAMTEHHVATLFAGWLQESLAL</sequence>
<dbReference type="Gene3D" id="3.40.50.300">
    <property type="entry name" value="P-loop containing nucleotide triphosphate hydrolases"/>
    <property type="match status" value="1"/>
</dbReference>
<evidence type="ECO:0000313" key="5">
    <source>
        <dbReference type="Proteomes" id="UP001217754"/>
    </source>
</evidence>
<dbReference type="Proteomes" id="UP001217754">
    <property type="component" value="Chromosome 2"/>
</dbReference>
<dbReference type="GeneID" id="85225203"/>
<gene>
    <name evidence="4" type="primary">KTI12</name>
    <name evidence="4" type="ORF">MJAP1_001554</name>
</gene>
<dbReference type="Pfam" id="PF08433">
    <property type="entry name" value="KTI12"/>
    <property type="match status" value="1"/>
</dbReference>
<dbReference type="AlphaFoldDB" id="A0AAF0J9U0"/>
<keyword evidence="5" id="KW-1185">Reference proteome</keyword>
<dbReference type="RefSeq" id="XP_060121492.1">
    <property type="nucleotide sequence ID" value="XM_060265509.1"/>
</dbReference>
<accession>A0AAF0J9U0</accession>
<keyword evidence="1" id="KW-0547">Nucleotide-binding</keyword>
<proteinExistence type="inferred from homology"/>
<dbReference type="PANTHER" id="PTHR12435">
    <property type="match status" value="1"/>
</dbReference>
<comment type="similarity">
    <text evidence="3">Belongs to the KTI12 family.</text>
</comment>
<evidence type="ECO:0000256" key="1">
    <source>
        <dbReference type="ARBA" id="ARBA00022741"/>
    </source>
</evidence>
<dbReference type="SUPFAM" id="SSF52540">
    <property type="entry name" value="P-loop containing nucleoside triphosphate hydrolases"/>
    <property type="match status" value="1"/>
</dbReference>
<dbReference type="EMBL" id="CP119959">
    <property type="protein sequence ID" value="WFD38595.1"/>
    <property type="molecule type" value="Genomic_DNA"/>
</dbReference>
<evidence type="ECO:0000256" key="2">
    <source>
        <dbReference type="ARBA" id="ARBA00022840"/>
    </source>
</evidence>
<reference evidence="4" key="1">
    <citation type="submission" date="2023-03" db="EMBL/GenBank/DDBJ databases">
        <title>Mating type loci evolution in Malassezia.</title>
        <authorList>
            <person name="Coelho M.A."/>
        </authorList>
    </citation>
    <scope>NUCLEOTIDE SEQUENCE</scope>
    <source>
        <strain evidence="4">CBS 9431</strain>
    </source>
</reference>